<dbReference type="GO" id="GO:0004526">
    <property type="term" value="F:ribonuclease P activity"/>
    <property type="evidence" value="ECO:0007669"/>
    <property type="project" value="UniProtKB-UniRule"/>
</dbReference>
<name>A0A0A7LFE1_9ARCH</name>
<keyword evidence="4 9" id="KW-0819">tRNA processing</keyword>
<dbReference type="PANTHER" id="PTHR23105">
    <property type="entry name" value="RIBOSOMAL PROTEIN L7AE FAMILY MEMBER"/>
    <property type="match status" value="1"/>
</dbReference>
<dbReference type="GO" id="GO:0005840">
    <property type="term" value="C:ribosome"/>
    <property type="evidence" value="ECO:0007669"/>
    <property type="project" value="UniProtKB-KW"/>
</dbReference>
<dbReference type="RefSeq" id="WP_048112986.1">
    <property type="nucleotide sequence ID" value="NZ_CP010070.1"/>
</dbReference>
<dbReference type="GO" id="GO:0001682">
    <property type="term" value="P:tRNA 5'-leader removal"/>
    <property type="evidence" value="ECO:0007669"/>
    <property type="project" value="UniProtKB-UniRule"/>
</dbReference>
<evidence type="ECO:0000313" key="11">
    <source>
        <dbReference type="EMBL" id="AIZ57007.1"/>
    </source>
</evidence>
<reference evidence="11 12" key="1">
    <citation type="journal article" date="2014" name="Appl. Environ. Microbiol.">
        <title>Comparative Genome Analysis of 'Candidatus Methanoplasma termitum' Indicates a New Mode of Energy Metabolism in the Seventh Order of Methanogens.</title>
        <authorList>
            <person name="Lang K."/>
            <person name="Schuldes J."/>
            <person name="Klingl A."/>
            <person name="Poehlein A."/>
            <person name="Daniel R."/>
            <person name="Brune A."/>
        </authorList>
    </citation>
    <scope>NUCLEOTIDE SEQUENCE [LARGE SCALE GENOMIC DNA]</scope>
    <source>
        <strain evidence="12">Mpt1</strain>
    </source>
</reference>
<evidence type="ECO:0000256" key="7">
    <source>
        <dbReference type="ARBA" id="ARBA00022980"/>
    </source>
</evidence>
<dbReference type="InterPro" id="IPR004038">
    <property type="entry name" value="Ribosomal_eL8/eL30/eS12/Gad45"/>
</dbReference>
<keyword evidence="5 9" id="KW-0699">rRNA-binding</keyword>
<dbReference type="Pfam" id="PF01248">
    <property type="entry name" value="Ribosomal_L7Ae"/>
    <property type="match status" value="1"/>
</dbReference>
<proteinExistence type="inferred from homology"/>
<keyword evidence="3 9" id="KW-0963">Cytoplasm</keyword>
<accession>A0A0A7LFE1</accession>
<dbReference type="InterPro" id="IPR022481">
    <property type="entry name" value="Ribosomal_eL8_arc"/>
</dbReference>
<evidence type="ECO:0000256" key="3">
    <source>
        <dbReference type="ARBA" id="ARBA00022490"/>
    </source>
</evidence>
<dbReference type="HOGENOM" id="CLU_084513_4_0_2"/>
<dbReference type="KEGG" id="mear:Mpt1_c11450"/>
<dbReference type="FunFam" id="3.30.1330.30:FF:000020">
    <property type="entry name" value="50S ribosomal protein L7Ae"/>
    <property type="match status" value="1"/>
</dbReference>
<dbReference type="GO" id="GO:0003735">
    <property type="term" value="F:structural constituent of ribosome"/>
    <property type="evidence" value="ECO:0007669"/>
    <property type="project" value="InterPro"/>
</dbReference>
<organism evidence="11 12">
    <name type="scientific">Candidatus Methanoplasma termitum</name>
    <dbReference type="NCBI Taxonomy" id="1577791"/>
    <lineage>
        <taxon>Archaea</taxon>
        <taxon>Methanobacteriati</taxon>
        <taxon>Thermoplasmatota</taxon>
        <taxon>Thermoplasmata</taxon>
        <taxon>Methanomassiliicoccales</taxon>
        <taxon>Methanomassiliicoccaceae</taxon>
        <taxon>Candidatus Methanoplasma</taxon>
    </lineage>
</organism>
<dbReference type="STRING" id="1577791.Mpt1_c11450"/>
<dbReference type="PRINTS" id="PR00884">
    <property type="entry name" value="RIBOSOMALHS6"/>
</dbReference>
<comment type="subunit">
    <text evidence="9">Part of the 50S ribosomal subunit. Probably part of the RNase P complex.</text>
</comment>
<keyword evidence="12" id="KW-1185">Reference proteome</keyword>
<dbReference type="InterPro" id="IPR029064">
    <property type="entry name" value="Ribosomal_eL30-like_sf"/>
</dbReference>
<keyword evidence="6 9" id="KW-0694">RNA-binding</keyword>
<dbReference type="GO" id="GO:1990904">
    <property type="term" value="C:ribonucleoprotein complex"/>
    <property type="evidence" value="ECO:0007669"/>
    <property type="project" value="UniProtKB-KW"/>
</dbReference>
<dbReference type="Gene3D" id="3.30.1330.30">
    <property type="match status" value="1"/>
</dbReference>
<dbReference type="HAMAP" id="MF_00326">
    <property type="entry name" value="Ribosomal_eL8"/>
    <property type="match status" value="1"/>
</dbReference>
<dbReference type="GO" id="GO:0005737">
    <property type="term" value="C:cytoplasm"/>
    <property type="evidence" value="ECO:0007669"/>
    <property type="project" value="UniProtKB-SubCell"/>
</dbReference>
<dbReference type="OrthoDB" id="25810at2157"/>
<evidence type="ECO:0000256" key="9">
    <source>
        <dbReference type="HAMAP-Rule" id="MF_00326"/>
    </source>
</evidence>
<dbReference type="Proteomes" id="UP000030787">
    <property type="component" value="Chromosome"/>
</dbReference>
<dbReference type="GeneID" id="24818807"/>
<evidence type="ECO:0000256" key="2">
    <source>
        <dbReference type="ARBA" id="ARBA00007337"/>
    </source>
</evidence>
<dbReference type="InterPro" id="IPR050257">
    <property type="entry name" value="eL8/uL1-like"/>
</dbReference>
<dbReference type="AlphaFoldDB" id="A0A0A7LFE1"/>
<dbReference type="PRINTS" id="PR00881">
    <property type="entry name" value="L7ARS6FAMILY"/>
</dbReference>
<evidence type="ECO:0000259" key="10">
    <source>
        <dbReference type="Pfam" id="PF01248"/>
    </source>
</evidence>
<keyword evidence="8 9" id="KW-0687">Ribonucleoprotein</keyword>
<dbReference type="InterPro" id="IPR018492">
    <property type="entry name" value="Ribosomal_eL8/Nhp2"/>
</dbReference>
<dbReference type="GO" id="GO:0019843">
    <property type="term" value="F:rRNA binding"/>
    <property type="evidence" value="ECO:0007669"/>
    <property type="project" value="UniProtKB-KW"/>
</dbReference>
<gene>
    <name evidence="9 11" type="primary">rpl7ae</name>
    <name evidence="11" type="ORF">Mpt1_c11450</name>
</gene>
<evidence type="ECO:0000256" key="6">
    <source>
        <dbReference type="ARBA" id="ARBA00022884"/>
    </source>
</evidence>
<evidence type="ECO:0000256" key="5">
    <source>
        <dbReference type="ARBA" id="ARBA00022730"/>
    </source>
</evidence>
<keyword evidence="7 9" id="KW-0689">Ribosomal protein</keyword>
<comment type="function">
    <text evidence="9">Multifunctional RNA-binding protein that recognizes the K-turn motif in ribosomal RNA, the RNA component of RNase P, box H/ACA, box C/D and box C'/D' sRNAs.</text>
</comment>
<evidence type="ECO:0000256" key="4">
    <source>
        <dbReference type="ARBA" id="ARBA00022694"/>
    </source>
</evidence>
<protein>
    <recommendedName>
        <fullName evidence="9">Large ribosomal subunit protein eL8</fullName>
    </recommendedName>
</protein>
<evidence type="ECO:0000256" key="8">
    <source>
        <dbReference type="ARBA" id="ARBA00023274"/>
    </source>
</evidence>
<feature type="domain" description="Ribosomal protein eL8/eL30/eS12/Gadd45" evidence="10">
    <location>
        <begin position="16"/>
        <end position="104"/>
    </location>
</feature>
<comment type="subcellular location">
    <subcellularLocation>
        <location evidence="1 9">Cytoplasm</location>
    </subcellularLocation>
</comment>
<sequence>MSVFVKFETPKELSDKAYSLAEIARDGGKIKKGTNEVTKAVERGAAAIVIMATDVNPPEILAHIPALCEERNVAYVYVPSKAELGNAIGLEKPTASIAIIDVGKGKPLCDEISQAVKSLKK</sequence>
<dbReference type="NCBIfam" id="TIGR03677">
    <property type="entry name" value="eL8_ribo"/>
    <property type="match status" value="1"/>
</dbReference>
<dbReference type="GO" id="GO:0006412">
    <property type="term" value="P:translation"/>
    <property type="evidence" value="ECO:0007669"/>
    <property type="project" value="UniProtKB-UniRule"/>
</dbReference>
<evidence type="ECO:0000256" key="1">
    <source>
        <dbReference type="ARBA" id="ARBA00004496"/>
    </source>
</evidence>
<comment type="similarity">
    <text evidence="2 9">Belongs to the eukaryotic ribosomal protein eL8 family.</text>
</comment>
<dbReference type="EMBL" id="CP010070">
    <property type="protein sequence ID" value="AIZ57007.1"/>
    <property type="molecule type" value="Genomic_DNA"/>
</dbReference>
<evidence type="ECO:0000313" key="12">
    <source>
        <dbReference type="Proteomes" id="UP000030787"/>
    </source>
</evidence>
<dbReference type="SUPFAM" id="SSF55315">
    <property type="entry name" value="L30e-like"/>
    <property type="match status" value="1"/>
</dbReference>